<accession>A0ABW2MNR8</accession>
<evidence type="ECO:0000259" key="1">
    <source>
        <dbReference type="Pfam" id="PF13566"/>
    </source>
</evidence>
<dbReference type="RefSeq" id="WP_380216315.1">
    <property type="nucleotide sequence ID" value="NZ_JBHTBN010000001.1"/>
</dbReference>
<gene>
    <name evidence="2" type="ORF">ACFQO1_02315</name>
</gene>
<reference evidence="3" key="1">
    <citation type="journal article" date="2019" name="Int. J. Syst. Evol. Microbiol.">
        <title>The Global Catalogue of Microorganisms (GCM) 10K type strain sequencing project: providing services to taxonomists for standard genome sequencing and annotation.</title>
        <authorList>
            <consortium name="The Broad Institute Genomics Platform"/>
            <consortium name="The Broad Institute Genome Sequencing Center for Infectious Disease"/>
            <person name="Wu L."/>
            <person name="Ma J."/>
        </authorList>
    </citation>
    <scope>NUCLEOTIDE SEQUENCE [LARGE SCALE GENOMIC DNA]</scope>
    <source>
        <strain evidence="3">CGMCC 1.16306</strain>
    </source>
</reference>
<comment type="caution">
    <text evidence="2">The sequence shown here is derived from an EMBL/GenBank/DDBJ whole genome shotgun (WGS) entry which is preliminary data.</text>
</comment>
<dbReference type="NCBIfam" id="TIGR03915">
    <property type="entry name" value="SAM_7_link_chp"/>
    <property type="match status" value="1"/>
</dbReference>
<dbReference type="InterPro" id="IPR023875">
    <property type="entry name" value="DNA_repair_put"/>
</dbReference>
<keyword evidence="3" id="KW-1185">Reference proteome</keyword>
<proteinExistence type="predicted"/>
<organism evidence="2 3">
    <name type="scientific">Jejudonia soesokkakensis</name>
    <dbReference type="NCBI Taxonomy" id="1323432"/>
    <lineage>
        <taxon>Bacteria</taxon>
        <taxon>Pseudomonadati</taxon>
        <taxon>Bacteroidota</taxon>
        <taxon>Flavobacteriia</taxon>
        <taxon>Flavobacteriales</taxon>
        <taxon>Flavobacteriaceae</taxon>
        <taxon>Jejudonia</taxon>
    </lineage>
</organism>
<feature type="domain" description="DUF4130" evidence="1">
    <location>
        <begin position="85"/>
        <end position="252"/>
    </location>
</feature>
<dbReference type="EMBL" id="JBHTBN010000001">
    <property type="protein sequence ID" value="MFC7356506.1"/>
    <property type="molecule type" value="Genomic_DNA"/>
</dbReference>
<sequence>MRTILVYDETFEGFLSVVFYVFEYKLKHVIIQKESIASETFFDATQMVITEEKKADRVWKGLLKYIKASERTKLYKAYLSELPSIENDLLWYIQNAIASEKNIAGNFANPTILKISKIVKMVDREKHRMDAFVRFRLTKDDMYMATVSPDFNVLPLNAAHFKNRYADQRWLIYDLKRTYGIYYDLKKVTTVTLDLTSDVNTASASSVYFTEHELQYQTLWKNYFKSTNIESRKNMKLHVQHVPKRYWKYLSEKSPFS</sequence>
<protein>
    <submittedName>
        <fullName evidence="2">TIGR03915 family putative DNA repair protein</fullName>
    </submittedName>
</protein>
<dbReference type="Proteomes" id="UP001596415">
    <property type="component" value="Unassembled WGS sequence"/>
</dbReference>
<evidence type="ECO:0000313" key="2">
    <source>
        <dbReference type="EMBL" id="MFC7356506.1"/>
    </source>
</evidence>
<dbReference type="InterPro" id="IPR025404">
    <property type="entry name" value="DUF4130"/>
</dbReference>
<dbReference type="Pfam" id="PF13566">
    <property type="entry name" value="DUF4130"/>
    <property type="match status" value="1"/>
</dbReference>
<name>A0ABW2MNR8_9FLAO</name>
<evidence type="ECO:0000313" key="3">
    <source>
        <dbReference type="Proteomes" id="UP001596415"/>
    </source>
</evidence>